<comment type="similarity">
    <text evidence="1">Belongs to the LOR family.</text>
</comment>
<keyword evidence="3" id="KW-1185">Reference proteome</keyword>
<dbReference type="InterPro" id="IPR038595">
    <property type="entry name" value="LOR_sf"/>
</dbReference>
<dbReference type="AlphaFoldDB" id="A0A3D9LAB7"/>
<dbReference type="Gene3D" id="2.40.160.200">
    <property type="entry name" value="LURP1-related"/>
    <property type="match status" value="1"/>
</dbReference>
<name>A0A3D9LAB7_9MICC</name>
<dbReference type="InterPro" id="IPR007612">
    <property type="entry name" value="LOR"/>
</dbReference>
<dbReference type="EMBL" id="QREH01000001">
    <property type="protein sequence ID" value="REE02606.1"/>
    <property type="molecule type" value="Genomic_DNA"/>
</dbReference>
<accession>A0A3D9LAB7</accession>
<dbReference type="GO" id="GO:0017128">
    <property type="term" value="F:phospholipid scramblase activity"/>
    <property type="evidence" value="ECO:0007669"/>
    <property type="project" value="InterPro"/>
</dbReference>
<dbReference type="InterPro" id="IPR025659">
    <property type="entry name" value="Tubby-like_C"/>
</dbReference>
<dbReference type="OrthoDB" id="4412702at2"/>
<protein>
    <submittedName>
        <fullName evidence="2">Uncharacterized protein YxjI</fullName>
    </submittedName>
</protein>
<reference evidence="2 3" key="1">
    <citation type="submission" date="2018-07" db="EMBL/GenBank/DDBJ databases">
        <title>Sequencing the genomes of 1000 actinobacteria strains.</title>
        <authorList>
            <person name="Klenk H.-P."/>
        </authorList>
    </citation>
    <scope>NUCLEOTIDE SEQUENCE [LARGE SCALE GENOMIC DNA]</scope>
    <source>
        <strain evidence="2 3">DSM 14442</strain>
    </source>
</reference>
<evidence type="ECO:0000313" key="3">
    <source>
        <dbReference type="Proteomes" id="UP000256727"/>
    </source>
</evidence>
<comment type="caution">
    <text evidence="2">The sequence shown here is derived from an EMBL/GenBank/DDBJ whole genome shotgun (WGS) entry which is preliminary data.</text>
</comment>
<dbReference type="SUPFAM" id="SSF54518">
    <property type="entry name" value="Tubby C-terminal domain-like"/>
    <property type="match status" value="1"/>
</dbReference>
<sequence>MSPTSSLSGQNLLVMQQVTGFMSNDFAIENGEGLVVAHGHTRGSAASRMFRGNRQFEIQGLDGTPLFRVEDPMTLGRDRYRVTGPQGEPIAEIVQRISFFRTSVAISVVDGTDLQLDGSLSGFSFRLMAGQAPVASVDRKWAGLGRAMLGRSRYAVELDPGMPEVVRYAVIGSVIALDLIRDKANNNN</sequence>
<evidence type="ECO:0000256" key="1">
    <source>
        <dbReference type="ARBA" id="ARBA00005437"/>
    </source>
</evidence>
<gene>
    <name evidence="2" type="ORF">C8E99_0379</name>
</gene>
<dbReference type="RefSeq" id="WP_115930876.1">
    <property type="nucleotide sequence ID" value="NZ_QREH01000001.1"/>
</dbReference>
<evidence type="ECO:0000313" key="2">
    <source>
        <dbReference type="EMBL" id="REE02606.1"/>
    </source>
</evidence>
<organism evidence="2 3">
    <name type="scientific">Citricoccus muralis</name>
    <dbReference type="NCBI Taxonomy" id="169134"/>
    <lineage>
        <taxon>Bacteria</taxon>
        <taxon>Bacillati</taxon>
        <taxon>Actinomycetota</taxon>
        <taxon>Actinomycetes</taxon>
        <taxon>Micrococcales</taxon>
        <taxon>Micrococcaceae</taxon>
        <taxon>Citricoccus</taxon>
    </lineage>
</organism>
<proteinExistence type="inferred from homology"/>
<dbReference type="Pfam" id="PF04525">
    <property type="entry name" value="LOR"/>
    <property type="match status" value="1"/>
</dbReference>
<dbReference type="Proteomes" id="UP000256727">
    <property type="component" value="Unassembled WGS sequence"/>
</dbReference>